<feature type="domain" description="RNA 2-O ribose methyltransferase substrate binding" evidence="4">
    <location>
        <begin position="33"/>
        <end position="108"/>
    </location>
</feature>
<dbReference type="PANTHER" id="PTHR43191">
    <property type="entry name" value="RRNA METHYLTRANSFERASE 3"/>
    <property type="match status" value="1"/>
</dbReference>
<dbReference type="OrthoDB" id="9785673at2"/>
<dbReference type="SMART" id="SM00967">
    <property type="entry name" value="SpoU_sub_bind"/>
    <property type="match status" value="1"/>
</dbReference>
<keyword evidence="2 5" id="KW-0489">Methyltransferase</keyword>
<evidence type="ECO:0000313" key="5">
    <source>
        <dbReference type="EMBL" id="SHK23065.1"/>
    </source>
</evidence>
<proteinExistence type="inferred from homology"/>
<dbReference type="SUPFAM" id="SSF55315">
    <property type="entry name" value="L30e-like"/>
    <property type="match status" value="1"/>
</dbReference>
<keyword evidence="3 5" id="KW-0808">Transferase</keyword>
<accession>A0A1M6QSD3</accession>
<gene>
    <name evidence="5" type="ORF">SAMN02745248_02101</name>
</gene>
<dbReference type="EMBL" id="FRAD01000018">
    <property type="protein sequence ID" value="SHK23065.1"/>
    <property type="molecule type" value="Genomic_DNA"/>
</dbReference>
<dbReference type="InterPro" id="IPR029064">
    <property type="entry name" value="Ribosomal_eL30-like_sf"/>
</dbReference>
<dbReference type="InterPro" id="IPR029028">
    <property type="entry name" value="Alpha/beta_knot_MTases"/>
</dbReference>
<dbReference type="GO" id="GO:0006396">
    <property type="term" value="P:RNA processing"/>
    <property type="evidence" value="ECO:0007669"/>
    <property type="project" value="InterPro"/>
</dbReference>
<comment type="similarity">
    <text evidence="1">Belongs to the class IV-like SAM-binding methyltransferase superfamily. RNA methyltransferase TrmH family.</text>
</comment>
<dbReference type="GO" id="GO:0003723">
    <property type="term" value="F:RNA binding"/>
    <property type="evidence" value="ECO:0007669"/>
    <property type="project" value="InterPro"/>
</dbReference>
<evidence type="ECO:0000256" key="1">
    <source>
        <dbReference type="ARBA" id="ARBA00007228"/>
    </source>
</evidence>
<organism evidence="5 6">
    <name type="scientific">Hathewaya proteolytica DSM 3090</name>
    <dbReference type="NCBI Taxonomy" id="1121331"/>
    <lineage>
        <taxon>Bacteria</taxon>
        <taxon>Bacillati</taxon>
        <taxon>Bacillota</taxon>
        <taxon>Clostridia</taxon>
        <taxon>Eubacteriales</taxon>
        <taxon>Clostridiaceae</taxon>
        <taxon>Hathewaya</taxon>
    </lineage>
</organism>
<dbReference type="Pfam" id="PF00588">
    <property type="entry name" value="SpoU_methylase"/>
    <property type="match status" value="1"/>
</dbReference>
<dbReference type="PANTHER" id="PTHR43191:SF2">
    <property type="entry name" value="RRNA METHYLTRANSFERASE 3, MITOCHONDRIAL"/>
    <property type="match status" value="1"/>
</dbReference>
<dbReference type="AlphaFoldDB" id="A0A1M6QSD3"/>
<protein>
    <submittedName>
        <fullName evidence="5">RNA methyltransferase, TrmH family</fullName>
    </submittedName>
</protein>
<dbReference type="Proteomes" id="UP000183952">
    <property type="component" value="Unassembled WGS sequence"/>
</dbReference>
<evidence type="ECO:0000313" key="6">
    <source>
        <dbReference type="Proteomes" id="UP000183952"/>
    </source>
</evidence>
<dbReference type="Gene3D" id="3.40.1280.10">
    <property type="match status" value="1"/>
</dbReference>
<dbReference type="GO" id="GO:0008173">
    <property type="term" value="F:RNA methyltransferase activity"/>
    <property type="evidence" value="ECO:0007669"/>
    <property type="project" value="InterPro"/>
</dbReference>
<dbReference type="Pfam" id="PF22435">
    <property type="entry name" value="MRM3-like_sub_bind"/>
    <property type="match status" value="1"/>
</dbReference>
<dbReference type="Gene3D" id="3.30.1330.30">
    <property type="match status" value="1"/>
</dbReference>
<sequence>MRYQNIESKNNEVLKKVKKLKDKKYRDAERLFIAEGIRFVEEAVKTQFPLKYIFVSKDQYDNERINSILKGVDDSVSVNLVPHDLFKGICSTENPQGILAVAKTNSEFTLVSPKEKKGFYVFVDCVQDPGNLGTIIRTAHAAGALGVILRKGTVDLYNEKTLRSSMGSVFHLPVICDMESDYLMVLKHMGYTIISSSLDTNNNFYNINCKKPLVIVLGNEGNGISSEILKISDELVKIPMPGGAESMNVGVAAGILMYEIVRQNS</sequence>
<reference evidence="5 6" key="1">
    <citation type="submission" date="2016-11" db="EMBL/GenBank/DDBJ databases">
        <authorList>
            <person name="Jaros S."/>
            <person name="Januszkiewicz K."/>
            <person name="Wedrychowicz H."/>
        </authorList>
    </citation>
    <scope>NUCLEOTIDE SEQUENCE [LARGE SCALE GENOMIC DNA]</scope>
    <source>
        <strain evidence="5 6">DSM 3090</strain>
    </source>
</reference>
<dbReference type="CDD" id="cd18095">
    <property type="entry name" value="SpoU-like_rRNA-MTase"/>
    <property type="match status" value="1"/>
</dbReference>
<keyword evidence="6" id="KW-1185">Reference proteome</keyword>
<dbReference type="GO" id="GO:0005737">
    <property type="term" value="C:cytoplasm"/>
    <property type="evidence" value="ECO:0007669"/>
    <property type="project" value="UniProtKB-ARBA"/>
</dbReference>
<dbReference type="RefSeq" id="WP_072904040.1">
    <property type="nucleotide sequence ID" value="NZ_FRAD01000018.1"/>
</dbReference>
<dbReference type="InterPro" id="IPR051259">
    <property type="entry name" value="rRNA_Methyltransferase"/>
</dbReference>
<dbReference type="STRING" id="1121331.SAMN02745248_02101"/>
<name>A0A1M6QSD3_9CLOT</name>
<dbReference type="SUPFAM" id="SSF75217">
    <property type="entry name" value="alpha/beta knot"/>
    <property type="match status" value="1"/>
</dbReference>
<dbReference type="InterPro" id="IPR053888">
    <property type="entry name" value="MRM3-like_sub_bind"/>
</dbReference>
<evidence type="ECO:0000256" key="2">
    <source>
        <dbReference type="ARBA" id="ARBA00022603"/>
    </source>
</evidence>
<dbReference type="InterPro" id="IPR001537">
    <property type="entry name" value="SpoU_MeTrfase"/>
</dbReference>
<dbReference type="InterPro" id="IPR029026">
    <property type="entry name" value="tRNA_m1G_MTases_N"/>
</dbReference>
<dbReference type="InterPro" id="IPR013123">
    <property type="entry name" value="SpoU_subst-bd"/>
</dbReference>
<dbReference type="GO" id="GO:0032259">
    <property type="term" value="P:methylation"/>
    <property type="evidence" value="ECO:0007669"/>
    <property type="project" value="UniProtKB-KW"/>
</dbReference>
<evidence type="ECO:0000259" key="4">
    <source>
        <dbReference type="SMART" id="SM00967"/>
    </source>
</evidence>
<evidence type="ECO:0000256" key="3">
    <source>
        <dbReference type="ARBA" id="ARBA00022679"/>
    </source>
</evidence>